<evidence type="ECO:0000313" key="2">
    <source>
        <dbReference type="Proteomes" id="UP000053424"/>
    </source>
</evidence>
<accession>A0A0C2Z5X1</accession>
<sequence length="66" mass="7569">MARSVLKDNDCYVDRAEHPQFIRLLEQAVFALRKGQGGRKTARRLANIEELRIEEIAKTISTKIVT</sequence>
<proteinExistence type="predicted"/>
<reference evidence="2" key="2">
    <citation type="submission" date="2015-01" db="EMBL/GenBank/DDBJ databases">
        <title>Evolutionary Origins and Diversification of the Mycorrhizal Mutualists.</title>
        <authorList>
            <consortium name="DOE Joint Genome Institute"/>
            <consortium name="Mycorrhizal Genomics Consortium"/>
            <person name="Kohler A."/>
            <person name="Kuo A."/>
            <person name="Nagy L.G."/>
            <person name="Floudas D."/>
            <person name="Copeland A."/>
            <person name="Barry K.W."/>
            <person name="Cichocki N."/>
            <person name="Veneault-Fourrey C."/>
            <person name="LaButti K."/>
            <person name="Lindquist E.A."/>
            <person name="Lipzen A."/>
            <person name="Lundell T."/>
            <person name="Morin E."/>
            <person name="Murat C."/>
            <person name="Riley R."/>
            <person name="Ohm R."/>
            <person name="Sun H."/>
            <person name="Tunlid A."/>
            <person name="Henrissat B."/>
            <person name="Grigoriev I.V."/>
            <person name="Hibbett D.S."/>
            <person name="Martin F."/>
        </authorList>
    </citation>
    <scope>NUCLEOTIDE SEQUENCE [LARGE SCALE GENOMIC DNA]</scope>
    <source>
        <strain evidence="2">h7</strain>
    </source>
</reference>
<reference evidence="1 2" key="1">
    <citation type="submission" date="2014-04" db="EMBL/GenBank/DDBJ databases">
        <authorList>
            <consortium name="DOE Joint Genome Institute"/>
            <person name="Kuo A."/>
            <person name="Gay G."/>
            <person name="Dore J."/>
            <person name="Kohler A."/>
            <person name="Nagy L.G."/>
            <person name="Floudas D."/>
            <person name="Copeland A."/>
            <person name="Barry K.W."/>
            <person name="Cichocki N."/>
            <person name="Veneault-Fourrey C."/>
            <person name="LaButti K."/>
            <person name="Lindquist E.A."/>
            <person name="Lipzen A."/>
            <person name="Lundell T."/>
            <person name="Morin E."/>
            <person name="Murat C."/>
            <person name="Sun H."/>
            <person name="Tunlid A."/>
            <person name="Henrissat B."/>
            <person name="Grigoriev I.V."/>
            <person name="Hibbett D.S."/>
            <person name="Martin F."/>
            <person name="Nordberg H.P."/>
            <person name="Cantor M.N."/>
            <person name="Hua S.X."/>
        </authorList>
    </citation>
    <scope>NUCLEOTIDE SEQUENCE [LARGE SCALE GENOMIC DNA]</scope>
    <source>
        <strain evidence="2">h7</strain>
    </source>
</reference>
<name>A0A0C2Z5X1_HEBCY</name>
<dbReference type="HOGENOM" id="CLU_2831450_0_0_1"/>
<dbReference type="EMBL" id="KN831768">
    <property type="protein sequence ID" value="KIM48572.1"/>
    <property type="molecule type" value="Genomic_DNA"/>
</dbReference>
<protein>
    <submittedName>
        <fullName evidence="1">Uncharacterized protein</fullName>
    </submittedName>
</protein>
<dbReference type="AlphaFoldDB" id="A0A0C2Z5X1"/>
<gene>
    <name evidence="1" type="ORF">M413DRAFT_437784</name>
</gene>
<keyword evidence="2" id="KW-1185">Reference proteome</keyword>
<evidence type="ECO:0000313" key="1">
    <source>
        <dbReference type="EMBL" id="KIM48572.1"/>
    </source>
</evidence>
<dbReference type="Proteomes" id="UP000053424">
    <property type="component" value="Unassembled WGS sequence"/>
</dbReference>
<organism evidence="1 2">
    <name type="scientific">Hebeloma cylindrosporum</name>
    <dbReference type="NCBI Taxonomy" id="76867"/>
    <lineage>
        <taxon>Eukaryota</taxon>
        <taxon>Fungi</taxon>
        <taxon>Dikarya</taxon>
        <taxon>Basidiomycota</taxon>
        <taxon>Agaricomycotina</taxon>
        <taxon>Agaricomycetes</taxon>
        <taxon>Agaricomycetidae</taxon>
        <taxon>Agaricales</taxon>
        <taxon>Agaricineae</taxon>
        <taxon>Hymenogastraceae</taxon>
        <taxon>Hebeloma</taxon>
    </lineage>
</organism>